<dbReference type="AlphaFoldDB" id="A0A2H3AS05"/>
<dbReference type="CDD" id="cd15860">
    <property type="entry name" value="SNARE_USE1"/>
    <property type="match status" value="1"/>
</dbReference>
<reference evidence="2" key="1">
    <citation type="journal article" date="2017" name="Nat. Ecol. Evol.">
        <title>Genome expansion and lineage-specific genetic innovations in the forest pathogenic fungi Armillaria.</title>
        <authorList>
            <person name="Sipos G."/>
            <person name="Prasanna A.N."/>
            <person name="Walter M.C."/>
            <person name="O'Connor E."/>
            <person name="Balint B."/>
            <person name="Krizsan K."/>
            <person name="Kiss B."/>
            <person name="Hess J."/>
            <person name="Varga T."/>
            <person name="Slot J."/>
            <person name="Riley R."/>
            <person name="Boka B."/>
            <person name="Rigling D."/>
            <person name="Barry K."/>
            <person name="Lee J."/>
            <person name="Mihaltcheva S."/>
            <person name="LaButti K."/>
            <person name="Lipzen A."/>
            <person name="Waldron R."/>
            <person name="Moloney N.M."/>
            <person name="Sperisen C."/>
            <person name="Kredics L."/>
            <person name="Vagvoelgyi C."/>
            <person name="Patrignani A."/>
            <person name="Fitzpatrick D."/>
            <person name="Nagy I."/>
            <person name="Doyle S."/>
            <person name="Anderson J.B."/>
            <person name="Grigoriev I.V."/>
            <person name="Gueldener U."/>
            <person name="Muensterkoetter M."/>
            <person name="Nagy L.G."/>
        </authorList>
    </citation>
    <scope>NUCLEOTIDE SEQUENCE [LARGE SCALE GENOMIC DNA]</scope>
    <source>
        <strain evidence="2">28-4</strain>
    </source>
</reference>
<accession>A0A2H3AS05</accession>
<dbReference type="Proteomes" id="UP000218334">
    <property type="component" value="Unassembled WGS sequence"/>
</dbReference>
<evidence type="ECO:0000313" key="1">
    <source>
        <dbReference type="EMBL" id="PBK61545.1"/>
    </source>
</evidence>
<proteinExistence type="predicted"/>
<sequence>MSIGRHNLWNRMPESFFSSLSPIATNLRHRGPGVEEISDIDGHTAWVAQKGRAARQRHRWWLEEETRLCLRHFVVLGSVGRADPDNHYTHRIGLNIGLNLSHQARVQINPDSLRPQCPVLLERDPLEPSNDYIQRQSVLPPRCPFSCRRSDIEFKGEIRAQAGDDYEALRTRTMIFCYRYWPGTKYKEAASATSMATGTSVLQNTNALHNELSEQLAQMATQLKRNALHFSDSLSADKAIVEKAQQKIESNFNFMRKERWESVMTALITSPLNATEFHERCVSLMQETNATVYLNTTRNSENV</sequence>
<name>A0A2H3AS05_9AGAR</name>
<keyword evidence="2" id="KW-1185">Reference proteome</keyword>
<protein>
    <submittedName>
        <fullName evidence="1">Uncharacterized protein</fullName>
    </submittedName>
</protein>
<evidence type="ECO:0000313" key="2">
    <source>
        <dbReference type="Proteomes" id="UP000218334"/>
    </source>
</evidence>
<dbReference type="STRING" id="1076256.A0A2H3AS05"/>
<gene>
    <name evidence="1" type="ORF">ARMSODRAFT_981500</name>
</gene>
<organism evidence="1 2">
    <name type="scientific">Armillaria solidipes</name>
    <dbReference type="NCBI Taxonomy" id="1076256"/>
    <lineage>
        <taxon>Eukaryota</taxon>
        <taxon>Fungi</taxon>
        <taxon>Dikarya</taxon>
        <taxon>Basidiomycota</taxon>
        <taxon>Agaricomycotina</taxon>
        <taxon>Agaricomycetes</taxon>
        <taxon>Agaricomycetidae</taxon>
        <taxon>Agaricales</taxon>
        <taxon>Marasmiineae</taxon>
        <taxon>Physalacriaceae</taxon>
        <taxon>Armillaria</taxon>
    </lineage>
</organism>
<dbReference type="EMBL" id="KZ293475">
    <property type="protein sequence ID" value="PBK61545.1"/>
    <property type="molecule type" value="Genomic_DNA"/>
</dbReference>